<feature type="compositionally biased region" description="Polar residues" evidence="1">
    <location>
        <begin position="195"/>
        <end position="206"/>
    </location>
</feature>
<reference evidence="3" key="1">
    <citation type="submission" date="2025-08" db="UniProtKB">
        <authorList>
            <consortium name="RefSeq"/>
        </authorList>
    </citation>
    <scope>IDENTIFICATION</scope>
</reference>
<evidence type="ECO:0000256" key="1">
    <source>
        <dbReference type="SAM" id="MobiDB-lite"/>
    </source>
</evidence>
<accession>A0A6P5RZG4</accession>
<gene>
    <name evidence="3" type="primary">LOC110750513</name>
</gene>
<dbReference type="AlphaFoldDB" id="A0A6P5RZG4"/>
<dbReference type="PANTHER" id="PTHR33240">
    <property type="entry name" value="OS08G0508500 PROTEIN"/>
    <property type="match status" value="1"/>
</dbReference>
<dbReference type="GeneID" id="110750513"/>
<dbReference type="Proteomes" id="UP000515124">
    <property type="component" value="Unplaced"/>
</dbReference>
<dbReference type="RefSeq" id="XP_021806541.1">
    <property type="nucleotide sequence ID" value="XM_021950849.1"/>
</dbReference>
<dbReference type="InterPro" id="IPR021109">
    <property type="entry name" value="Peptidase_aspartic_dom_sf"/>
</dbReference>
<dbReference type="KEGG" id="pavi:110750513"/>
<organism evidence="2 3">
    <name type="scientific">Prunus avium</name>
    <name type="common">Cherry</name>
    <name type="synonym">Cerasus avium</name>
    <dbReference type="NCBI Taxonomy" id="42229"/>
    <lineage>
        <taxon>Eukaryota</taxon>
        <taxon>Viridiplantae</taxon>
        <taxon>Streptophyta</taxon>
        <taxon>Embryophyta</taxon>
        <taxon>Tracheophyta</taxon>
        <taxon>Spermatophyta</taxon>
        <taxon>Magnoliopsida</taxon>
        <taxon>eudicotyledons</taxon>
        <taxon>Gunneridae</taxon>
        <taxon>Pentapetalae</taxon>
        <taxon>rosids</taxon>
        <taxon>fabids</taxon>
        <taxon>Rosales</taxon>
        <taxon>Rosaceae</taxon>
        <taxon>Amygdaloideae</taxon>
        <taxon>Amygdaleae</taxon>
        <taxon>Prunus</taxon>
    </lineage>
</organism>
<evidence type="ECO:0000313" key="3">
    <source>
        <dbReference type="RefSeq" id="XP_021806541.1"/>
    </source>
</evidence>
<feature type="region of interest" description="Disordered" evidence="1">
    <location>
        <begin position="167"/>
        <end position="206"/>
    </location>
</feature>
<evidence type="ECO:0000313" key="2">
    <source>
        <dbReference type="Proteomes" id="UP000515124"/>
    </source>
</evidence>
<dbReference type="CDD" id="cd00303">
    <property type="entry name" value="retropepsin_like"/>
    <property type="match status" value="1"/>
</dbReference>
<dbReference type="Gene3D" id="2.40.70.10">
    <property type="entry name" value="Acid Proteases"/>
    <property type="match status" value="1"/>
</dbReference>
<dbReference type="PANTHER" id="PTHR33240:SF15">
    <property type="entry name" value="GAG-PRO-LIKE PROTEIN"/>
    <property type="match status" value="1"/>
</dbReference>
<keyword evidence="2" id="KW-1185">Reference proteome</keyword>
<sequence>MAKRAKDTDLRSQIEKIIRGYKPQKPAELALEAAKGICKSPFTEDILKAKKPVKFTQPKFKLFEGTTDPIEHIYHFQQQMKRRKDVTILFSTKQSTGESLKDYLRRFTEEMSTLEECDSHTASLAFREGVIPGTKMHRSLVKTPPVDMREVMARADGIIRLEEEELTQSKRTTSTIATPKPPPEQKVETKRYSSRQDFSNGPKQSRPFTRLTVSLAKLFHENKGKGIFRTPPAIRESPEKRDRNKMCAHHNDFGHTTDDCRSLRYQVEAMLRKGMLSQYRAEPENRASEEGGSKTMTGNIANEELLEINTIHGRSNPAEGREARSRFEKRQAEKVRRINGIASASESAKALEKIRVISFTQKDMEGIEFPHNDALVVTLRVANSMVKRVMIDGGSSADVLFWSTFKRMKLDEKEIQPNPTPIYAFEGTKAQPIGDVTLPVIAAGKTLFITFVVVEAPSAYNAIMGRNWIHRMDGEASTRCEVMRCISEDGRTTIDIKGDQVEARRCYSIATNPKAATSQQSEDL</sequence>
<protein>
    <submittedName>
        <fullName evidence="3">Uncharacterized protein LOC110750513</fullName>
    </submittedName>
</protein>
<proteinExistence type="predicted"/>
<name>A0A6P5RZG4_PRUAV</name>